<dbReference type="InterPro" id="IPR010627">
    <property type="entry name" value="Prepilin_pept_A24_N"/>
</dbReference>
<dbReference type="EMBL" id="JAENIG010000012">
    <property type="protein sequence ID" value="MBK1856315.1"/>
    <property type="molecule type" value="Genomic_DNA"/>
</dbReference>
<dbReference type="Pfam" id="PF06750">
    <property type="entry name" value="A24_N_bact"/>
    <property type="match status" value="1"/>
</dbReference>
<evidence type="ECO:0000256" key="6">
    <source>
        <dbReference type="ARBA" id="ARBA00023136"/>
    </source>
</evidence>
<evidence type="ECO:0000313" key="11">
    <source>
        <dbReference type="Proteomes" id="UP000634206"/>
    </source>
</evidence>
<dbReference type="RefSeq" id="WP_309490937.1">
    <property type="nucleotide sequence ID" value="NZ_JAENIG010000012.1"/>
</dbReference>
<organism evidence="10 11">
    <name type="scientific">Oceaniferula flava</name>
    <dbReference type="NCBI Taxonomy" id="2800421"/>
    <lineage>
        <taxon>Bacteria</taxon>
        <taxon>Pseudomonadati</taxon>
        <taxon>Verrucomicrobiota</taxon>
        <taxon>Verrucomicrobiia</taxon>
        <taxon>Verrucomicrobiales</taxon>
        <taxon>Verrucomicrobiaceae</taxon>
        <taxon>Oceaniferula</taxon>
    </lineage>
</organism>
<evidence type="ECO:0000259" key="8">
    <source>
        <dbReference type="Pfam" id="PF01478"/>
    </source>
</evidence>
<feature type="transmembrane region" description="Helical" evidence="7">
    <location>
        <begin position="88"/>
        <end position="108"/>
    </location>
</feature>
<comment type="subcellular location">
    <subcellularLocation>
        <location evidence="1">Cell membrane</location>
        <topology evidence="1">Multi-pass membrane protein</topology>
    </subcellularLocation>
</comment>
<evidence type="ECO:0000256" key="1">
    <source>
        <dbReference type="ARBA" id="ARBA00004651"/>
    </source>
</evidence>
<feature type="transmembrane region" description="Helical" evidence="7">
    <location>
        <begin position="138"/>
        <end position="157"/>
    </location>
</feature>
<evidence type="ECO:0000256" key="5">
    <source>
        <dbReference type="ARBA" id="ARBA00022989"/>
    </source>
</evidence>
<feature type="transmembrane region" description="Helical" evidence="7">
    <location>
        <begin position="349"/>
        <end position="368"/>
    </location>
</feature>
<comment type="similarity">
    <text evidence="2">Belongs to the peptidase A24 family.</text>
</comment>
<evidence type="ECO:0000256" key="4">
    <source>
        <dbReference type="ARBA" id="ARBA00022692"/>
    </source>
</evidence>
<keyword evidence="3" id="KW-1003">Cell membrane</keyword>
<evidence type="ECO:0000256" key="3">
    <source>
        <dbReference type="ARBA" id="ARBA00022475"/>
    </source>
</evidence>
<dbReference type="PANTHER" id="PTHR30487">
    <property type="entry name" value="TYPE 4 PREPILIN-LIKE PROTEINS LEADER PEPTIDE-PROCESSING ENZYME"/>
    <property type="match status" value="1"/>
</dbReference>
<accession>A0AAE2SGV4</accession>
<dbReference type="InterPro" id="IPR000045">
    <property type="entry name" value="Prepilin_IV_endopep_pep"/>
</dbReference>
<gene>
    <name evidence="10" type="ORF">JIN83_15185</name>
</gene>
<evidence type="ECO:0000256" key="2">
    <source>
        <dbReference type="ARBA" id="ARBA00005801"/>
    </source>
</evidence>
<dbReference type="GO" id="GO:0004190">
    <property type="term" value="F:aspartic-type endopeptidase activity"/>
    <property type="evidence" value="ECO:0007669"/>
    <property type="project" value="InterPro"/>
</dbReference>
<proteinExistence type="inferred from homology"/>
<protein>
    <submittedName>
        <fullName evidence="10">Prepilin peptidase</fullName>
    </submittedName>
</protein>
<dbReference type="InterPro" id="IPR050882">
    <property type="entry name" value="Prepilin_peptidase/N-MTase"/>
</dbReference>
<dbReference type="AlphaFoldDB" id="A0AAE2SGV4"/>
<evidence type="ECO:0000259" key="9">
    <source>
        <dbReference type="Pfam" id="PF06750"/>
    </source>
</evidence>
<keyword evidence="11" id="KW-1185">Reference proteome</keyword>
<dbReference type="Proteomes" id="UP000634206">
    <property type="component" value="Unassembled WGS sequence"/>
</dbReference>
<sequence length="384" mass="42893">MPMIFENMQMVNWQHPLFVISAFVLGACVGSFLNVAIYRLPRGLSVNTPKRSYCPTCEKDIPWYRNIPLFTWLAQGGKCAECQCRIPFRYFAVELVTALLFLLMWVSFPQTPGLALFYMILMALLVVVVFVDAELMLIPLQVTWLGTALGVVGAVLIQHHLRADGWVDGLWKCGLGFVAGFGGLWLVVRLGKLAFGKKNMEFAEAVEWELREPTDDPDDEQEELCFVIDGDAHGWSELFFRDSDQLIIEGSGFLVDGKKVKAKELVIKGTTIELKGKTIGIEDLKSLSGKARKVVIPREAMGMGDVYLMGMLGACLGWESVLFTVFAACLFSIFLAILGRMGFGQRLPFGPSLAFGGFAWIFFGWQVWDWYFSLMAPAPVVQGY</sequence>
<reference evidence="10" key="1">
    <citation type="submission" date="2021-01" db="EMBL/GenBank/DDBJ databases">
        <title>Modified the classification status of verrucomicrobia.</title>
        <authorList>
            <person name="Feng X."/>
        </authorList>
    </citation>
    <scope>NUCLEOTIDE SEQUENCE</scope>
    <source>
        <strain evidence="10">5K15</strain>
    </source>
</reference>
<dbReference type="Pfam" id="PF01478">
    <property type="entry name" value="Peptidase_A24"/>
    <property type="match status" value="1"/>
</dbReference>
<keyword evidence="6 7" id="KW-0472">Membrane</keyword>
<dbReference type="GO" id="GO:0006465">
    <property type="term" value="P:signal peptide processing"/>
    <property type="evidence" value="ECO:0007669"/>
    <property type="project" value="TreeGrafter"/>
</dbReference>
<feature type="domain" description="Prepilin type IV endopeptidase peptidase" evidence="8">
    <location>
        <begin position="296"/>
        <end position="337"/>
    </location>
</feature>
<dbReference type="PANTHER" id="PTHR30487:SF0">
    <property type="entry name" value="PREPILIN LEADER PEPTIDASE_N-METHYLTRANSFERASE-RELATED"/>
    <property type="match status" value="1"/>
</dbReference>
<feature type="transmembrane region" description="Helical" evidence="7">
    <location>
        <begin position="306"/>
        <end position="337"/>
    </location>
</feature>
<keyword evidence="5 7" id="KW-1133">Transmembrane helix</keyword>
<comment type="caution">
    <text evidence="10">The sequence shown here is derived from an EMBL/GenBank/DDBJ whole genome shotgun (WGS) entry which is preliminary data.</text>
</comment>
<feature type="transmembrane region" description="Helical" evidence="7">
    <location>
        <begin position="20"/>
        <end position="41"/>
    </location>
</feature>
<dbReference type="GO" id="GO:0005886">
    <property type="term" value="C:plasma membrane"/>
    <property type="evidence" value="ECO:0007669"/>
    <property type="project" value="UniProtKB-SubCell"/>
</dbReference>
<feature type="domain" description="Prepilin peptidase A24 N-terminal" evidence="9">
    <location>
        <begin position="24"/>
        <end position="108"/>
    </location>
</feature>
<name>A0AAE2SGV4_9BACT</name>
<feature type="transmembrane region" description="Helical" evidence="7">
    <location>
        <begin position="114"/>
        <end position="131"/>
    </location>
</feature>
<keyword evidence="4 7" id="KW-0812">Transmembrane</keyword>
<feature type="transmembrane region" description="Helical" evidence="7">
    <location>
        <begin position="169"/>
        <end position="188"/>
    </location>
</feature>
<evidence type="ECO:0000313" key="10">
    <source>
        <dbReference type="EMBL" id="MBK1856315.1"/>
    </source>
</evidence>
<evidence type="ECO:0000256" key="7">
    <source>
        <dbReference type="SAM" id="Phobius"/>
    </source>
</evidence>